<comment type="caution">
    <text evidence="1">The sequence shown here is derived from an EMBL/GenBank/DDBJ whole genome shotgun (WGS) entry which is preliminary data.</text>
</comment>
<reference evidence="1" key="2">
    <citation type="submission" date="2021-08" db="EMBL/GenBank/DDBJ databases">
        <authorList>
            <person name="Gostincar C."/>
            <person name="Sun X."/>
            <person name="Song Z."/>
            <person name="Gunde-Cimerman N."/>
        </authorList>
    </citation>
    <scope>NUCLEOTIDE SEQUENCE</scope>
    <source>
        <strain evidence="1">EXF-9911</strain>
    </source>
</reference>
<sequence length="475" mass="54936">MEKLPLELKQRVCSFLHANPKLLKPIRLVSKQFADAAAPYLLPRVFLVKHRDSCAEVREIVDHAIFSKHVTTLVVDPSNLKNHKSFQKWVDEHSHLRHSYPDWWDFKPDDIDYDEDGDPLLDTSDARSKWSNAHKNFKAATKKVTKALKKSQEHYWKAQRQIAAYQSTEEFRRCFLDTIAYAFKMCPNLVNIVVAPPQPGQNHIILKLLSMFKSIHPHPDAWVDADLHDPFEFGLTEVLSAADHKNAGLHSLTIINLPFKCADYTEVDSFKSFEHLKHVRIGYNRLPNNPKTMFGFNLEEAIGKANVLETIWVEMPPRARNIFNGDAVLHALDSRVLRDVVFGNIAVTENALVNFLLRHTQSLQQFDICSLTLTAGSWTSTFRRISCQMTALKRVQIVEIFEMEAGERVSPYTFKWWSEAREFILNGGALSEPLPIDEDEYEDEYDEYYERSIRKLDLPEEGLWKDYDNNMNFGI</sequence>
<proteinExistence type="predicted"/>
<reference evidence="1" key="1">
    <citation type="journal article" date="2021" name="J Fungi (Basel)">
        <title>Virulence traits and population genomics of the black yeast Aureobasidium melanogenum.</title>
        <authorList>
            <person name="Cernosa A."/>
            <person name="Sun X."/>
            <person name="Gostincar C."/>
            <person name="Fang C."/>
            <person name="Gunde-Cimerman N."/>
            <person name="Song Z."/>
        </authorList>
    </citation>
    <scope>NUCLEOTIDE SEQUENCE</scope>
    <source>
        <strain evidence="1">EXF-9911</strain>
    </source>
</reference>
<dbReference type="EMBL" id="JAHFXF010000178">
    <property type="protein sequence ID" value="KAG9693901.1"/>
    <property type="molecule type" value="Genomic_DNA"/>
</dbReference>
<protein>
    <submittedName>
        <fullName evidence="1">Uncharacterized protein</fullName>
    </submittedName>
</protein>
<gene>
    <name evidence="1" type="ORF">KCU76_g5637</name>
</gene>
<dbReference type="AlphaFoldDB" id="A0A9P8EM72"/>
<accession>A0A9P8EM72</accession>
<dbReference type="Proteomes" id="UP000779574">
    <property type="component" value="Unassembled WGS sequence"/>
</dbReference>
<dbReference type="OrthoDB" id="3892448at2759"/>
<feature type="non-terminal residue" evidence="1">
    <location>
        <position position="475"/>
    </location>
</feature>
<name>A0A9P8EM72_AURME</name>
<organism evidence="1 2">
    <name type="scientific">Aureobasidium melanogenum</name>
    <name type="common">Aureobasidium pullulans var. melanogenum</name>
    <dbReference type="NCBI Taxonomy" id="46634"/>
    <lineage>
        <taxon>Eukaryota</taxon>
        <taxon>Fungi</taxon>
        <taxon>Dikarya</taxon>
        <taxon>Ascomycota</taxon>
        <taxon>Pezizomycotina</taxon>
        <taxon>Dothideomycetes</taxon>
        <taxon>Dothideomycetidae</taxon>
        <taxon>Dothideales</taxon>
        <taxon>Saccotheciaceae</taxon>
        <taxon>Aureobasidium</taxon>
    </lineage>
</organism>
<evidence type="ECO:0000313" key="2">
    <source>
        <dbReference type="Proteomes" id="UP000779574"/>
    </source>
</evidence>
<evidence type="ECO:0000313" key="1">
    <source>
        <dbReference type="EMBL" id="KAG9693901.1"/>
    </source>
</evidence>